<dbReference type="AlphaFoldDB" id="A0A8H3EUC2"/>
<protein>
    <submittedName>
        <fullName evidence="2">Uncharacterized protein</fullName>
    </submittedName>
</protein>
<feature type="chain" id="PRO_5034363493" evidence="1">
    <location>
        <begin position="20"/>
        <end position="369"/>
    </location>
</feature>
<dbReference type="Proteomes" id="UP000664203">
    <property type="component" value="Unassembled WGS sequence"/>
</dbReference>
<sequence length="369" mass="38356">MAFTTVFCLSLLAVFHASAQSTCTTLQPVFELPLDATSLIYASTVTSTASIDCGGCSLAVSTFRAIISTPEFIDELSTAILYTELYANVGDEAKLCSIINPASLDEISGIAVNGSAVQQEVCGLATIDFTTPSLSALVISENQALVSYLATALFAVQVAGNYAGGPNLATLCSEIEAKLIDNNFINYTPNVGTDVKDYVCSAASASASASAISTAIASTTPPPYPQNTTTTTSSTCASSTGFANTVVPAPLPLATSNFKIAPAFTATHTLFVIQNLNAAFPEATIASFCLDECIVYQPNSSTGPCLSFDVNLGRPVPPTGNGGPVQWFCSGYDAYLANDGSDYVPVDVQGNYMFGLGVNRVCNGTYRAY</sequence>
<reference evidence="2" key="1">
    <citation type="submission" date="2021-03" db="EMBL/GenBank/DDBJ databases">
        <authorList>
            <person name="Tagirdzhanova G."/>
        </authorList>
    </citation>
    <scope>NUCLEOTIDE SEQUENCE</scope>
</reference>
<evidence type="ECO:0000313" key="2">
    <source>
        <dbReference type="EMBL" id="CAF9911805.1"/>
    </source>
</evidence>
<evidence type="ECO:0000256" key="1">
    <source>
        <dbReference type="SAM" id="SignalP"/>
    </source>
</evidence>
<accession>A0A8H3EUC2</accession>
<name>A0A8H3EUC2_9LECA</name>
<dbReference type="OrthoDB" id="5423771at2759"/>
<feature type="signal peptide" evidence="1">
    <location>
        <begin position="1"/>
        <end position="19"/>
    </location>
</feature>
<proteinExistence type="predicted"/>
<evidence type="ECO:0000313" key="3">
    <source>
        <dbReference type="Proteomes" id="UP000664203"/>
    </source>
</evidence>
<comment type="caution">
    <text evidence="2">The sequence shown here is derived from an EMBL/GenBank/DDBJ whole genome shotgun (WGS) entry which is preliminary data.</text>
</comment>
<dbReference type="EMBL" id="CAJPDR010000051">
    <property type="protein sequence ID" value="CAF9911805.1"/>
    <property type="molecule type" value="Genomic_DNA"/>
</dbReference>
<keyword evidence="3" id="KW-1185">Reference proteome</keyword>
<organism evidence="2 3">
    <name type="scientific">Alectoria fallacina</name>
    <dbReference type="NCBI Taxonomy" id="1903189"/>
    <lineage>
        <taxon>Eukaryota</taxon>
        <taxon>Fungi</taxon>
        <taxon>Dikarya</taxon>
        <taxon>Ascomycota</taxon>
        <taxon>Pezizomycotina</taxon>
        <taxon>Lecanoromycetes</taxon>
        <taxon>OSLEUM clade</taxon>
        <taxon>Lecanoromycetidae</taxon>
        <taxon>Lecanorales</taxon>
        <taxon>Lecanorineae</taxon>
        <taxon>Parmeliaceae</taxon>
        <taxon>Alectoria</taxon>
    </lineage>
</organism>
<keyword evidence="1" id="KW-0732">Signal</keyword>
<gene>
    <name evidence="2" type="ORF">ALECFALPRED_007655</name>
</gene>